<feature type="compositionally biased region" description="Low complexity" evidence="1">
    <location>
        <begin position="142"/>
        <end position="155"/>
    </location>
</feature>
<dbReference type="AlphaFoldDB" id="A0A4Z2GHS1"/>
<gene>
    <name evidence="2" type="ORF">EYF80_037353</name>
</gene>
<evidence type="ECO:0000313" key="3">
    <source>
        <dbReference type="Proteomes" id="UP000314294"/>
    </source>
</evidence>
<evidence type="ECO:0000256" key="1">
    <source>
        <dbReference type="SAM" id="MobiDB-lite"/>
    </source>
</evidence>
<keyword evidence="3" id="KW-1185">Reference proteome</keyword>
<proteinExistence type="predicted"/>
<feature type="compositionally biased region" description="Basic and acidic residues" evidence="1">
    <location>
        <begin position="107"/>
        <end position="127"/>
    </location>
</feature>
<evidence type="ECO:0000313" key="2">
    <source>
        <dbReference type="EMBL" id="TNN52453.1"/>
    </source>
</evidence>
<name>A0A4Z2GHS1_9TELE</name>
<protein>
    <submittedName>
        <fullName evidence="2">Uncharacterized protein</fullName>
    </submittedName>
</protein>
<dbReference type="Proteomes" id="UP000314294">
    <property type="component" value="Unassembled WGS sequence"/>
</dbReference>
<comment type="caution">
    <text evidence="2">The sequence shown here is derived from an EMBL/GenBank/DDBJ whole genome shotgun (WGS) entry which is preliminary data.</text>
</comment>
<organism evidence="2 3">
    <name type="scientific">Liparis tanakae</name>
    <name type="common">Tanaka's snailfish</name>
    <dbReference type="NCBI Taxonomy" id="230148"/>
    <lineage>
        <taxon>Eukaryota</taxon>
        <taxon>Metazoa</taxon>
        <taxon>Chordata</taxon>
        <taxon>Craniata</taxon>
        <taxon>Vertebrata</taxon>
        <taxon>Euteleostomi</taxon>
        <taxon>Actinopterygii</taxon>
        <taxon>Neopterygii</taxon>
        <taxon>Teleostei</taxon>
        <taxon>Neoteleostei</taxon>
        <taxon>Acanthomorphata</taxon>
        <taxon>Eupercaria</taxon>
        <taxon>Perciformes</taxon>
        <taxon>Cottioidei</taxon>
        <taxon>Cottales</taxon>
        <taxon>Liparidae</taxon>
        <taxon>Liparis</taxon>
    </lineage>
</organism>
<dbReference type="EMBL" id="SRLO01000547">
    <property type="protein sequence ID" value="TNN52453.1"/>
    <property type="molecule type" value="Genomic_DNA"/>
</dbReference>
<feature type="compositionally biased region" description="Basic and acidic residues" evidence="1">
    <location>
        <begin position="180"/>
        <end position="202"/>
    </location>
</feature>
<reference evidence="2 3" key="1">
    <citation type="submission" date="2019-03" db="EMBL/GenBank/DDBJ databases">
        <title>First draft genome of Liparis tanakae, snailfish: a comprehensive survey of snailfish specific genes.</title>
        <authorList>
            <person name="Kim W."/>
            <person name="Song I."/>
            <person name="Jeong J.-H."/>
            <person name="Kim D."/>
            <person name="Kim S."/>
            <person name="Ryu S."/>
            <person name="Song J.Y."/>
            <person name="Lee S.K."/>
        </authorList>
    </citation>
    <scope>NUCLEOTIDE SEQUENCE [LARGE SCALE GENOMIC DNA]</scope>
    <source>
        <tissue evidence="2">Muscle</tissue>
    </source>
</reference>
<accession>A0A4Z2GHS1</accession>
<feature type="region of interest" description="Disordered" evidence="1">
    <location>
        <begin position="63"/>
        <end position="241"/>
    </location>
</feature>
<sequence length="241" mass="26098">MGSRVVGRLEGGGHADCWGSQQACWEPVSRRSHPAVLCQLLTGPACVPLRCVRRCALEPRGPVATLPGPQPEGLADRGSRGTGQGYPTMCSSRIRGKRRWMGVQQQQKEKGERKLKQYGKEIRKEGNDMPESEERQEETGAGEETCSATAESSSGLKGMLSGPITQEAGITEMSAEEEEKERGGEKLGRGDSCEEGRRKFVRLDNGSKSPPLDPASTHHLPARDKLGLMAHQAPDEGVHTT</sequence>